<reference evidence="1 2" key="1">
    <citation type="submission" date="2018-04" db="EMBL/GenBank/DDBJ databases">
        <title>Genomic Encyclopedia of Archaeal and Bacterial Type Strains, Phase II (KMG-II): from individual species to whole genera.</title>
        <authorList>
            <person name="Goeker M."/>
        </authorList>
    </citation>
    <scope>NUCLEOTIDE SEQUENCE [LARGE SCALE GENOMIC DNA]</scope>
    <source>
        <strain evidence="1 2">DSM 100977</strain>
    </source>
</reference>
<dbReference type="OrthoDB" id="5567366at2"/>
<keyword evidence="2" id="KW-1185">Reference proteome</keyword>
<evidence type="ECO:0000313" key="1">
    <source>
        <dbReference type="EMBL" id="PTX54812.1"/>
    </source>
</evidence>
<name>A0A2T6BFH0_9RHOB</name>
<dbReference type="RefSeq" id="WP_107847106.1">
    <property type="nucleotide sequence ID" value="NZ_QBKS01000002.1"/>
</dbReference>
<dbReference type="SUPFAM" id="SSF110857">
    <property type="entry name" value="Gamma-glutamyl cyclotransferase-like"/>
    <property type="match status" value="1"/>
</dbReference>
<dbReference type="EMBL" id="QBKS01000002">
    <property type="protein sequence ID" value="PTX54812.1"/>
    <property type="molecule type" value="Genomic_DNA"/>
</dbReference>
<evidence type="ECO:0000313" key="2">
    <source>
        <dbReference type="Proteomes" id="UP000243978"/>
    </source>
</evidence>
<accession>A0A2T6BFH0</accession>
<dbReference type="InterPro" id="IPR013024">
    <property type="entry name" value="GGCT-like"/>
</dbReference>
<protein>
    <recommendedName>
        <fullName evidence="3">Gamma-glutamyl AIG2-like cyclotransferase</fullName>
    </recommendedName>
</protein>
<comment type="caution">
    <text evidence="1">The sequence shown here is derived from an EMBL/GenBank/DDBJ whole genome shotgun (WGS) entry which is preliminary data.</text>
</comment>
<dbReference type="InterPro" id="IPR036568">
    <property type="entry name" value="GGCT-like_sf"/>
</dbReference>
<dbReference type="CDD" id="cd06661">
    <property type="entry name" value="GGCT_like"/>
    <property type="match status" value="1"/>
</dbReference>
<dbReference type="AlphaFoldDB" id="A0A2T6BFH0"/>
<gene>
    <name evidence="1" type="ORF">C8N43_3633</name>
</gene>
<sequence length="182" mass="20594">MNDPYFFGYGSLVNTATHIYDNAHPAKVKGWRRVWKHTHLRDLAFLSVEPCDSTQIEGLIAKVPGANWNALDERETGYVRAPLAGEEIEHPAGPLPVEMYRVAAHSNRVAAKPLLLSYIDVVVQGFLRTYGEDGVQRFFDTTHGWHAPIMNDRANPKYPRAQKLTADETSLVDQHLMRVTRD</sequence>
<dbReference type="Proteomes" id="UP000243978">
    <property type="component" value="Unassembled WGS sequence"/>
</dbReference>
<proteinExistence type="predicted"/>
<organism evidence="1 2">
    <name type="scientific">Litoreibacter ponti</name>
    <dbReference type="NCBI Taxonomy" id="1510457"/>
    <lineage>
        <taxon>Bacteria</taxon>
        <taxon>Pseudomonadati</taxon>
        <taxon>Pseudomonadota</taxon>
        <taxon>Alphaproteobacteria</taxon>
        <taxon>Rhodobacterales</taxon>
        <taxon>Roseobacteraceae</taxon>
        <taxon>Litoreibacter</taxon>
    </lineage>
</organism>
<evidence type="ECO:0008006" key="3">
    <source>
        <dbReference type="Google" id="ProtNLM"/>
    </source>
</evidence>
<dbReference type="Gene3D" id="3.10.490.10">
    <property type="entry name" value="Gamma-glutamyl cyclotransferase-like"/>
    <property type="match status" value="1"/>
</dbReference>